<evidence type="ECO:0000256" key="1">
    <source>
        <dbReference type="SAM" id="MobiDB-lite"/>
    </source>
</evidence>
<organism evidence="2 3">
    <name type="scientific">Austropuccinia psidii MF-1</name>
    <dbReference type="NCBI Taxonomy" id="1389203"/>
    <lineage>
        <taxon>Eukaryota</taxon>
        <taxon>Fungi</taxon>
        <taxon>Dikarya</taxon>
        <taxon>Basidiomycota</taxon>
        <taxon>Pucciniomycotina</taxon>
        <taxon>Pucciniomycetes</taxon>
        <taxon>Pucciniales</taxon>
        <taxon>Sphaerophragmiaceae</taxon>
        <taxon>Austropuccinia</taxon>
    </lineage>
</organism>
<comment type="caution">
    <text evidence="2">The sequence shown here is derived from an EMBL/GenBank/DDBJ whole genome shotgun (WGS) entry which is preliminary data.</text>
</comment>
<protein>
    <submittedName>
        <fullName evidence="2">Uncharacterized protein</fullName>
    </submittedName>
</protein>
<evidence type="ECO:0000313" key="3">
    <source>
        <dbReference type="Proteomes" id="UP000765509"/>
    </source>
</evidence>
<dbReference type="Proteomes" id="UP000765509">
    <property type="component" value="Unassembled WGS sequence"/>
</dbReference>
<feature type="region of interest" description="Disordered" evidence="1">
    <location>
        <begin position="1"/>
        <end position="22"/>
    </location>
</feature>
<feature type="compositionally biased region" description="Low complexity" evidence="1">
    <location>
        <begin position="11"/>
        <end position="22"/>
    </location>
</feature>
<accession>A0A9Q3DUH5</accession>
<dbReference type="AlphaFoldDB" id="A0A9Q3DUH5"/>
<keyword evidence="3" id="KW-1185">Reference proteome</keyword>
<proteinExistence type="predicted"/>
<dbReference type="EMBL" id="AVOT02020061">
    <property type="protein sequence ID" value="MBW0508008.1"/>
    <property type="molecule type" value="Genomic_DNA"/>
</dbReference>
<reference evidence="2" key="1">
    <citation type="submission" date="2021-03" db="EMBL/GenBank/DDBJ databases">
        <title>Draft genome sequence of rust myrtle Austropuccinia psidii MF-1, a brazilian biotype.</title>
        <authorList>
            <person name="Quecine M.C."/>
            <person name="Pachon D.M.R."/>
            <person name="Bonatelli M.L."/>
            <person name="Correr F.H."/>
            <person name="Franceschini L.M."/>
            <person name="Leite T.F."/>
            <person name="Margarido G.R.A."/>
            <person name="Almeida C.A."/>
            <person name="Ferrarezi J.A."/>
            <person name="Labate C.A."/>
        </authorList>
    </citation>
    <scope>NUCLEOTIDE SEQUENCE</scope>
    <source>
        <strain evidence="2">MF-1</strain>
    </source>
</reference>
<name>A0A9Q3DUH5_9BASI</name>
<evidence type="ECO:0000313" key="2">
    <source>
        <dbReference type="EMBL" id="MBW0508008.1"/>
    </source>
</evidence>
<sequence>MEVESSEDSEGSLSKSISLSDSLPSATELNEYGKSGVTIRRFRSLAMSCKTFQRKFHKPSTSLKIVDTINWTCEQCRRNHHTSDECSKIFVGL</sequence>
<gene>
    <name evidence="2" type="ORF">O181_047723</name>
</gene>
<feature type="compositionally biased region" description="Acidic residues" evidence="1">
    <location>
        <begin position="1"/>
        <end position="10"/>
    </location>
</feature>